<dbReference type="InterPro" id="IPR014729">
    <property type="entry name" value="Rossmann-like_a/b/a_fold"/>
</dbReference>
<dbReference type="Gene3D" id="3.40.50.620">
    <property type="entry name" value="HUPs"/>
    <property type="match status" value="1"/>
</dbReference>
<feature type="region of interest" description="Disordered" evidence="1">
    <location>
        <begin position="340"/>
        <end position="371"/>
    </location>
</feature>
<accession>A0A0P9EJ17</accession>
<dbReference type="PANTHER" id="PTHR10695:SF46">
    <property type="entry name" value="BIFUNCTIONAL COENZYME A SYNTHASE-RELATED"/>
    <property type="match status" value="1"/>
</dbReference>
<dbReference type="EMBL" id="KQ474082">
    <property type="protein sequence ID" value="KPV73491.1"/>
    <property type="molecule type" value="Genomic_DNA"/>
</dbReference>
<keyword evidence="4" id="KW-1185">Reference proteome</keyword>
<feature type="domain" description="Cytidyltransferase-like" evidence="2">
    <location>
        <begin position="187"/>
        <end position="282"/>
    </location>
</feature>
<feature type="compositionally biased region" description="Low complexity" evidence="1">
    <location>
        <begin position="154"/>
        <end position="176"/>
    </location>
</feature>
<dbReference type="FunFam" id="3.40.50.620:FF:000089">
    <property type="entry name" value="Bifunctional coenzyme A synthase"/>
    <property type="match status" value="1"/>
</dbReference>
<dbReference type="OMA" id="HAEREDY"/>
<dbReference type="SUPFAM" id="SSF52374">
    <property type="entry name" value="Nucleotidylyl transferase"/>
    <property type="match status" value="1"/>
</dbReference>
<dbReference type="PANTHER" id="PTHR10695">
    <property type="entry name" value="DEPHOSPHO-COA KINASE-RELATED"/>
    <property type="match status" value="1"/>
</dbReference>
<feature type="region of interest" description="Disordered" evidence="1">
    <location>
        <begin position="133"/>
        <end position="178"/>
    </location>
</feature>
<dbReference type="Proteomes" id="UP000053890">
    <property type="component" value="Unassembled WGS sequence"/>
</dbReference>
<dbReference type="OrthoDB" id="330671at2759"/>
<dbReference type="NCBIfam" id="TIGR00125">
    <property type="entry name" value="cyt_tran_rel"/>
    <property type="match status" value="1"/>
</dbReference>
<organism evidence="3 4">
    <name type="scientific">Rhodotorula graminis (strain WP1)</name>
    <dbReference type="NCBI Taxonomy" id="578459"/>
    <lineage>
        <taxon>Eukaryota</taxon>
        <taxon>Fungi</taxon>
        <taxon>Dikarya</taxon>
        <taxon>Basidiomycota</taxon>
        <taxon>Pucciniomycotina</taxon>
        <taxon>Microbotryomycetes</taxon>
        <taxon>Sporidiobolales</taxon>
        <taxon>Sporidiobolaceae</taxon>
        <taxon>Rhodotorula</taxon>
    </lineage>
</organism>
<evidence type="ECO:0000256" key="1">
    <source>
        <dbReference type="SAM" id="MobiDB-lite"/>
    </source>
</evidence>
<evidence type="ECO:0000313" key="4">
    <source>
        <dbReference type="Proteomes" id="UP000053890"/>
    </source>
</evidence>
<protein>
    <recommendedName>
        <fullName evidence="2">Cytidyltransferase-like domain-containing protein</fullName>
    </recommendedName>
</protein>
<sequence length="371" mass="39437">MAQPDHTVVLSFPSLSHLVNSSSSARSASHLDWVHSAAQQTNTALLVIIRTPRDAPSPWSPAPSSTSTTTSPTSPPPTALFLPLEQALARIYNAATHAFLDHDDGHGPLKHVDVVVEQMRDPVSRLCVSDDSATSHWDYSRDGVDGDDDGMGKGKATAAPGPDSSAATSTPTTADSNFPPTYPVVALGGTFDHLHAGHKILLTMAASLCTSRLVVGVSDDHLLVNKKFKHLLEPIDVRMRAVRRFVELVRPSVECDAVPLQDVYGPTANDPAIEALVVSDETRAGGDAINTLRASRSLSRLDIFTISLVGGEEAQRQGRGAGAGAEVEVEVATKMGSTGIREWLDRRERERAQREAEAEGERGGAAGEAVP</sequence>
<dbReference type="RefSeq" id="XP_018269540.1">
    <property type="nucleotide sequence ID" value="XM_018417460.1"/>
</dbReference>
<dbReference type="GeneID" id="28977908"/>
<dbReference type="STRING" id="578459.A0A0P9EJ17"/>
<feature type="compositionally biased region" description="Basic and acidic residues" evidence="1">
    <location>
        <begin position="342"/>
        <end position="362"/>
    </location>
</feature>
<dbReference type="InterPro" id="IPR004821">
    <property type="entry name" value="Cyt_trans-like"/>
</dbReference>
<dbReference type="AlphaFoldDB" id="A0A0P9EJ17"/>
<evidence type="ECO:0000313" key="3">
    <source>
        <dbReference type="EMBL" id="KPV73491.1"/>
    </source>
</evidence>
<dbReference type="Pfam" id="PF01467">
    <property type="entry name" value="CTP_transf_like"/>
    <property type="match status" value="1"/>
</dbReference>
<gene>
    <name evidence="3" type="ORF">RHOBADRAFT_54710</name>
</gene>
<feature type="compositionally biased region" description="Low complexity" evidence="1">
    <location>
        <begin position="62"/>
        <end position="72"/>
    </location>
</feature>
<evidence type="ECO:0000259" key="2">
    <source>
        <dbReference type="Pfam" id="PF01467"/>
    </source>
</evidence>
<dbReference type="CDD" id="cd02164">
    <property type="entry name" value="PPAT_CoAS"/>
    <property type="match status" value="1"/>
</dbReference>
<name>A0A0P9EJ17_RHOGW</name>
<dbReference type="GO" id="GO:0015937">
    <property type="term" value="P:coenzyme A biosynthetic process"/>
    <property type="evidence" value="ECO:0007669"/>
    <property type="project" value="TreeGrafter"/>
</dbReference>
<feature type="region of interest" description="Disordered" evidence="1">
    <location>
        <begin position="55"/>
        <end position="79"/>
    </location>
</feature>
<dbReference type="GO" id="GO:0004140">
    <property type="term" value="F:dephospho-CoA kinase activity"/>
    <property type="evidence" value="ECO:0007669"/>
    <property type="project" value="TreeGrafter"/>
</dbReference>
<reference evidence="3 4" key="1">
    <citation type="journal article" date="2015" name="Front. Microbiol.">
        <title>Genome sequence of the plant growth promoting endophytic yeast Rhodotorula graminis WP1.</title>
        <authorList>
            <person name="Firrincieli A."/>
            <person name="Otillar R."/>
            <person name="Salamov A."/>
            <person name="Schmutz J."/>
            <person name="Khan Z."/>
            <person name="Redman R.S."/>
            <person name="Fleck N.D."/>
            <person name="Lindquist E."/>
            <person name="Grigoriev I.V."/>
            <person name="Doty S.L."/>
        </authorList>
    </citation>
    <scope>NUCLEOTIDE SEQUENCE [LARGE SCALE GENOMIC DNA]</scope>
    <source>
        <strain evidence="3 4">WP1</strain>
    </source>
</reference>
<proteinExistence type="predicted"/>